<evidence type="ECO:0000313" key="3">
    <source>
        <dbReference type="EMBL" id="QGQ98475.1"/>
    </source>
</evidence>
<dbReference type="KEGG" id="ppsc:EHS13_28135"/>
<dbReference type="FunFam" id="3.40.50.720:FF:000084">
    <property type="entry name" value="Short-chain dehydrogenase reductase"/>
    <property type="match status" value="1"/>
</dbReference>
<dbReference type="PANTHER" id="PTHR43477">
    <property type="entry name" value="DIHYDROANTICAPSIN 7-DEHYDROGENASE"/>
    <property type="match status" value="1"/>
</dbReference>
<dbReference type="Gene3D" id="3.40.50.720">
    <property type="entry name" value="NAD(P)-binding Rossmann-like Domain"/>
    <property type="match status" value="1"/>
</dbReference>
<evidence type="ECO:0000256" key="2">
    <source>
        <dbReference type="ARBA" id="ARBA00023002"/>
    </source>
</evidence>
<dbReference type="PRINTS" id="PR00081">
    <property type="entry name" value="GDHRDH"/>
</dbReference>
<dbReference type="InterPro" id="IPR036291">
    <property type="entry name" value="NAD(P)-bd_dom_sf"/>
</dbReference>
<dbReference type="SUPFAM" id="SSF51735">
    <property type="entry name" value="NAD(P)-binding Rossmann-fold domains"/>
    <property type="match status" value="1"/>
</dbReference>
<dbReference type="CDD" id="cd05233">
    <property type="entry name" value="SDR_c"/>
    <property type="match status" value="1"/>
</dbReference>
<evidence type="ECO:0000256" key="1">
    <source>
        <dbReference type="ARBA" id="ARBA00006484"/>
    </source>
</evidence>
<sequence>MNPFTLQDKLILITGASSGIGRKTAEILSNQGAIVVLVGRNEEQLSKTLEQTKNPDKHFIEVFDLTQTDEISGWIKGLSKKIGKPFNGFVHCAGLHQTIPIRVIKKKHMEEEMSLNLYAGIAIMKGFSSKNICVKGSSYVFISSVMGLVGESGVISYSASKGAVIAAVKSAAIELSSLQIRVNSISPGIVQTEMAADIFSSIPKEQYELVLKKHPLGFGSPEDVAYATVYLLSDAARWITGTNLIVDGGYTCQ</sequence>
<dbReference type="OrthoDB" id="9803333at2"/>
<dbReference type="InterPro" id="IPR051122">
    <property type="entry name" value="SDR_DHRS6-like"/>
</dbReference>
<gene>
    <name evidence="3" type="ORF">EHS13_28135</name>
</gene>
<reference evidence="4" key="1">
    <citation type="submission" date="2018-11" db="EMBL/GenBank/DDBJ databases">
        <title>Complete genome sequence of Paenibacillus sp. ML311-T8.</title>
        <authorList>
            <person name="Nam Y.-D."/>
            <person name="Kang J."/>
            <person name="Chung W.-H."/>
            <person name="Park Y.S."/>
        </authorList>
    </citation>
    <scope>NUCLEOTIDE SEQUENCE [LARGE SCALE GENOMIC DNA]</scope>
    <source>
        <strain evidence="4">ML311-T8</strain>
    </source>
</reference>
<accession>A0A6B8RSF1</accession>
<evidence type="ECO:0000313" key="4">
    <source>
        <dbReference type="Proteomes" id="UP000426246"/>
    </source>
</evidence>
<comment type="similarity">
    <text evidence="1">Belongs to the short-chain dehydrogenases/reductases (SDR) family.</text>
</comment>
<dbReference type="Pfam" id="PF13561">
    <property type="entry name" value="adh_short_C2"/>
    <property type="match status" value="1"/>
</dbReference>
<dbReference type="AlphaFoldDB" id="A0A6B8RSF1"/>
<dbReference type="RefSeq" id="WP_155703582.1">
    <property type="nucleotide sequence ID" value="NZ_CP034235.1"/>
</dbReference>
<dbReference type="GO" id="GO:0016491">
    <property type="term" value="F:oxidoreductase activity"/>
    <property type="evidence" value="ECO:0007669"/>
    <property type="project" value="UniProtKB-KW"/>
</dbReference>
<dbReference type="Proteomes" id="UP000426246">
    <property type="component" value="Chromosome"/>
</dbReference>
<dbReference type="EMBL" id="CP034235">
    <property type="protein sequence ID" value="QGQ98475.1"/>
    <property type="molecule type" value="Genomic_DNA"/>
</dbReference>
<dbReference type="PANTHER" id="PTHR43477:SF1">
    <property type="entry name" value="DIHYDROANTICAPSIN 7-DEHYDROGENASE"/>
    <property type="match status" value="1"/>
</dbReference>
<keyword evidence="4" id="KW-1185">Reference proteome</keyword>
<name>A0A6B8RSF1_9BACL</name>
<dbReference type="GO" id="GO:0008206">
    <property type="term" value="P:bile acid metabolic process"/>
    <property type="evidence" value="ECO:0007669"/>
    <property type="project" value="UniProtKB-ARBA"/>
</dbReference>
<keyword evidence="2" id="KW-0560">Oxidoreductase</keyword>
<dbReference type="InterPro" id="IPR002347">
    <property type="entry name" value="SDR_fam"/>
</dbReference>
<organism evidence="3 4">
    <name type="scientific">Paenibacillus psychroresistens</name>
    <dbReference type="NCBI Taxonomy" id="1778678"/>
    <lineage>
        <taxon>Bacteria</taxon>
        <taxon>Bacillati</taxon>
        <taxon>Bacillota</taxon>
        <taxon>Bacilli</taxon>
        <taxon>Bacillales</taxon>
        <taxon>Paenibacillaceae</taxon>
        <taxon>Paenibacillus</taxon>
    </lineage>
</organism>
<proteinExistence type="inferred from homology"/>
<protein>
    <submittedName>
        <fullName evidence="3">SDR family oxidoreductase</fullName>
    </submittedName>
</protein>